<accession>A0AA90K9P0</accession>
<dbReference type="InterPro" id="IPR011051">
    <property type="entry name" value="RmlC_Cupin_sf"/>
</dbReference>
<feature type="region of interest" description="Disordered" evidence="1">
    <location>
        <begin position="1"/>
        <end position="22"/>
    </location>
</feature>
<dbReference type="InterPro" id="IPR053146">
    <property type="entry name" value="QDO-like"/>
</dbReference>
<dbReference type="AlphaFoldDB" id="A0AA90K9P0"/>
<sequence>MGINRMGFGGDPGEDVTSPQPAFMGTETQQAYWFLGSLVNLRVTGENTGGSLAVLEHRNEYGYAPPVHRHLKADETLVVLEGELRAELDGESYTAGAGGAVFLPRLLAHSFLITSPTARYLTLHTPTGFEAFTREAGTLEDGSGRPSQAPPTSEELRRIAARYDIEIIGPPPRL</sequence>
<gene>
    <name evidence="3" type="ORF">POF50_017390</name>
</gene>
<comment type="caution">
    <text evidence="3">The sequence shown here is derived from an EMBL/GenBank/DDBJ whole genome shotgun (WGS) entry which is preliminary data.</text>
</comment>
<dbReference type="InterPro" id="IPR013096">
    <property type="entry name" value="Cupin_2"/>
</dbReference>
<dbReference type="RefSeq" id="WP_271313315.1">
    <property type="nucleotide sequence ID" value="NZ_JABXJJ020000020.1"/>
</dbReference>
<dbReference type="Gene3D" id="2.60.120.10">
    <property type="entry name" value="Jelly Rolls"/>
    <property type="match status" value="1"/>
</dbReference>
<dbReference type="PANTHER" id="PTHR36440:SF1">
    <property type="entry name" value="PUTATIVE (AFU_ORTHOLOGUE AFUA_8G07350)-RELATED"/>
    <property type="match status" value="1"/>
</dbReference>
<dbReference type="InterPro" id="IPR014710">
    <property type="entry name" value="RmlC-like_jellyroll"/>
</dbReference>
<dbReference type="Pfam" id="PF07883">
    <property type="entry name" value="Cupin_2"/>
    <property type="match status" value="1"/>
</dbReference>
<dbReference type="EMBL" id="JABXJJ020000020">
    <property type="protein sequence ID" value="MDI5971097.1"/>
    <property type="molecule type" value="Genomic_DNA"/>
</dbReference>
<dbReference type="SUPFAM" id="SSF51182">
    <property type="entry name" value="RmlC-like cupins"/>
    <property type="match status" value="1"/>
</dbReference>
<dbReference type="PANTHER" id="PTHR36440">
    <property type="entry name" value="PUTATIVE (AFU_ORTHOLOGUE AFUA_8G07350)-RELATED"/>
    <property type="match status" value="1"/>
</dbReference>
<evidence type="ECO:0000256" key="1">
    <source>
        <dbReference type="SAM" id="MobiDB-lite"/>
    </source>
</evidence>
<name>A0AA90K9P0_9ACTN</name>
<evidence type="ECO:0000259" key="2">
    <source>
        <dbReference type="Pfam" id="PF07883"/>
    </source>
</evidence>
<proteinExistence type="predicted"/>
<evidence type="ECO:0000313" key="3">
    <source>
        <dbReference type="EMBL" id="MDI5971097.1"/>
    </source>
</evidence>
<organism evidence="3">
    <name type="scientific">Streptantibioticus silvisoli</name>
    <dbReference type="NCBI Taxonomy" id="2705255"/>
    <lineage>
        <taxon>Bacteria</taxon>
        <taxon>Bacillati</taxon>
        <taxon>Actinomycetota</taxon>
        <taxon>Actinomycetes</taxon>
        <taxon>Kitasatosporales</taxon>
        <taxon>Streptomycetaceae</taxon>
        <taxon>Streptantibioticus</taxon>
    </lineage>
</organism>
<protein>
    <submittedName>
        <fullName evidence="3">Cupin domain-containing protein</fullName>
    </submittedName>
</protein>
<reference evidence="3" key="1">
    <citation type="submission" date="2023-05" db="EMBL/GenBank/DDBJ databases">
        <title>Streptantibioticus silvisoli sp. nov., acidotolerant actinomycetes 1 from pine litter.</title>
        <authorList>
            <person name="Swiecimska M."/>
            <person name="Golinska P."/>
            <person name="Sangal V."/>
            <person name="Wachnowicz B."/>
            <person name="Goodfellow M."/>
        </authorList>
    </citation>
    <scope>NUCLEOTIDE SEQUENCE</scope>
    <source>
        <strain evidence="3">SL13</strain>
    </source>
</reference>
<feature type="domain" description="Cupin type-2" evidence="2">
    <location>
        <begin position="64"/>
        <end position="116"/>
    </location>
</feature>